<dbReference type="GO" id="GO:0006281">
    <property type="term" value="P:DNA repair"/>
    <property type="evidence" value="ECO:0007669"/>
    <property type="project" value="TreeGrafter"/>
</dbReference>
<evidence type="ECO:0000313" key="2">
    <source>
        <dbReference type="Proteomes" id="UP000244069"/>
    </source>
</evidence>
<dbReference type="PANTHER" id="PTHR43434:SF24">
    <property type="entry name" value="HYDROLASE-RELATED"/>
    <property type="match status" value="1"/>
</dbReference>
<comment type="caution">
    <text evidence="1">The sequence shown here is derived from an EMBL/GenBank/DDBJ whole genome shotgun (WGS) entry which is preliminary data.</text>
</comment>
<name>A0A2T6AX29_9RHOB</name>
<dbReference type="GO" id="GO:0005829">
    <property type="term" value="C:cytosol"/>
    <property type="evidence" value="ECO:0007669"/>
    <property type="project" value="TreeGrafter"/>
</dbReference>
<dbReference type="NCBIfam" id="TIGR01549">
    <property type="entry name" value="HAD-SF-IA-v1"/>
    <property type="match status" value="1"/>
</dbReference>
<protein>
    <submittedName>
        <fullName evidence="1">Phosphoglycolate phosphatase</fullName>
    </submittedName>
</protein>
<dbReference type="InterPro" id="IPR023198">
    <property type="entry name" value="PGP-like_dom2"/>
</dbReference>
<evidence type="ECO:0000313" key="1">
    <source>
        <dbReference type="EMBL" id="PTX48351.1"/>
    </source>
</evidence>
<dbReference type="GO" id="GO:0008967">
    <property type="term" value="F:phosphoglycolate phosphatase activity"/>
    <property type="evidence" value="ECO:0007669"/>
    <property type="project" value="TreeGrafter"/>
</dbReference>
<dbReference type="SFLD" id="SFLDG01129">
    <property type="entry name" value="C1.5:_HAD__Beta-PGM__Phosphata"/>
    <property type="match status" value="1"/>
</dbReference>
<dbReference type="InterPro" id="IPR050155">
    <property type="entry name" value="HAD-like_hydrolase_sf"/>
</dbReference>
<dbReference type="SUPFAM" id="SSF56784">
    <property type="entry name" value="HAD-like"/>
    <property type="match status" value="1"/>
</dbReference>
<gene>
    <name evidence="1" type="ORF">C8N44_10941</name>
</gene>
<dbReference type="Gene3D" id="3.40.50.1000">
    <property type="entry name" value="HAD superfamily/HAD-like"/>
    <property type="match status" value="1"/>
</dbReference>
<dbReference type="PANTHER" id="PTHR43434">
    <property type="entry name" value="PHOSPHOGLYCOLATE PHOSPHATASE"/>
    <property type="match status" value="1"/>
</dbReference>
<dbReference type="RefSeq" id="WP_107975791.1">
    <property type="nucleotide sequence ID" value="NZ_BMEZ01000011.1"/>
</dbReference>
<dbReference type="Gene3D" id="1.10.150.240">
    <property type="entry name" value="Putative phosphatase, domain 2"/>
    <property type="match status" value="1"/>
</dbReference>
<keyword evidence="2" id="KW-1185">Reference proteome</keyword>
<dbReference type="EMBL" id="QBKN01000009">
    <property type="protein sequence ID" value="PTX48351.1"/>
    <property type="molecule type" value="Genomic_DNA"/>
</dbReference>
<dbReference type="Pfam" id="PF13419">
    <property type="entry name" value="HAD_2"/>
    <property type="match status" value="1"/>
</dbReference>
<sequence length="225" mass="23731">MTDLKLAIFDVDGTLVDSQADILAAMGAAFAETGRPAPDRKSVLGVVGLSLPQAIAQLAPDMPPTILDKMVEAYKTRYAALRQSGGTEASPLFPGMTDLLERLSQVDHLLLGIATGKSRRGLDALLESLNLGRYFVTTQVADDHPSKPHPSMLLTAMVEAGVEPANAVMIGDTSFDMEMAQAARMPAIGVSWGYHPATSLGAARCVVEDAEGLETAIRETLGEPA</sequence>
<dbReference type="Proteomes" id="UP000244069">
    <property type="component" value="Unassembled WGS sequence"/>
</dbReference>
<dbReference type="SFLD" id="SFLDG01135">
    <property type="entry name" value="C1.5.6:_HAD__Beta-PGM__Phospha"/>
    <property type="match status" value="1"/>
</dbReference>
<organism evidence="1 2">
    <name type="scientific">Allosediminivita pacifica</name>
    <dbReference type="NCBI Taxonomy" id="1267769"/>
    <lineage>
        <taxon>Bacteria</taxon>
        <taxon>Pseudomonadati</taxon>
        <taxon>Pseudomonadota</taxon>
        <taxon>Alphaproteobacteria</taxon>
        <taxon>Rhodobacterales</taxon>
        <taxon>Paracoccaceae</taxon>
        <taxon>Allosediminivita</taxon>
    </lineage>
</organism>
<dbReference type="InterPro" id="IPR041492">
    <property type="entry name" value="HAD_2"/>
</dbReference>
<dbReference type="SFLD" id="SFLDS00003">
    <property type="entry name" value="Haloacid_Dehalogenase"/>
    <property type="match status" value="1"/>
</dbReference>
<accession>A0A2T6AX29</accession>
<dbReference type="AlphaFoldDB" id="A0A2T6AX29"/>
<dbReference type="OrthoDB" id="9793014at2"/>
<dbReference type="InterPro" id="IPR036412">
    <property type="entry name" value="HAD-like_sf"/>
</dbReference>
<reference evidence="1 2" key="1">
    <citation type="submission" date="2018-04" db="EMBL/GenBank/DDBJ databases">
        <title>Genomic Encyclopedia of Archaeal and Bacterial Type Strains, Phase II (KMG-II): from individual species to whole genera.</title>
        <authorList>
            <person name="Goeker M."/>
        </authorList>
    </citation>
    <scope>NUCLEOTIDE SEQUENCE [LARGE SCALE GENOMIC DNA]</scope>
    <source>
        <strain evidence="1 2">DSM 29329</strain>
    </source>
</reference>
<dbReference type="InterPro" id="IPR006439">
    <property type="entry name" value="HAD-SF_hydro_IA"/>
</dbReference>
<dbReference type="InterPro" id="IPR023214">
    <property type="entry name" value="HAD_sf"/>
</dbReference>
<proteinExistence type="predicted"/>